<protein>
    <submittedName>
        <fullName evidence="3">Uncharacterized protein LOC108743390</fullName>
    </submittedName>
</protein>
<dbReference type="GeneID" id="108743390"/>
<feature type="compositionally biased region" description="Low complexity" evidence="1">
    <location>
        <begin position="163"/>
        <end position="180"/>
    </location>
</feature>
<dbReference type="KEGG" id="apln:108743390"/>
<evidence type="ECO:0000256" key="1">
    <source>
        <dbReference type="SAM" id="MobiDB-lite"/>
    </source>
</evidence>
<feature type="compositionally biased region" description="Basic and acidic residues" evidence="1">
    <location>
        <begin position="46"/>
        <end position="55"/>
    </location>
</feature>
<feature type="compositionally biased region" description="Pro residues" evidence="1">
    <location>
        <begin position="234"/>
        <end position="245"/>
    </location>
</feature>
<dbReference type="RefSeq" id="XP_018334457.1">
    <property type="nucleotide sequence ID" value="XM_018478955.1"/>
</dbReference>
<sequence length="309" mass="34237">MKETCERRYRLQKNPLDNDDLVMNKGSGTLGRRGLKITGGGVRRQRSLEWRRDRGYSSSEEEFPSRPSVDSHVFASLLAQAQKEYSSVERSYRSDDTEDATTTDNPTTPFPTPPATLASPLRSPLPHHRQASPFPLENTNSRRIHYATPQDRLRGTNGEVAYSSSSTKKSNISGSGSNNSRNHRSHHGRKCGMTSSSSATSCNSCADSGREAPYEQQQQQRHCVDNDVNEESPPEPAPPEIPPRGPSLHSTTLRRRGEYSLPLGETQKTDHPESQFLSQGEYVLSSGSPRTAGYPARSPMSSNVNSQHR</sequence>
<keyword evidence="2" id="KW-1185">Reference proteome</keyword>
<reference evidence="3" key="1">
    <citation type="submission" date="2025-08" db="UniProtKB">
        <authorList>
            <consortium name="RefSeq"/>
        </authorList>
    </citation>
    <scope>IDENTIFICATION</scope>
    <source>
        <tissue evidence="3">Entire body</tissue>
    </source>
</reference>
<dbReference type="InParanoid" id="A0A1W4XNW0"/>
<dbReference type="OrthoDB" id="6819506at2759"/>
<feature type="compositionally biased region" description="Polar residues" evidence="1">
    <location>
        <begin position="299"/>
        <end position="309"/>
    </location>
</feature>
<proteinExistence type="predicted"/>
<feature type="compositionally biased region" description="Low complexity" evidence="1">
    <location>
        <begin position="194"/>
        <end position="207"/>
    </location>
</feature>
<gene>
    <name evidence="3" type="primary">LOC108743390</name>
</gene>
<dbReference type="AlphaFoldDB" id="A0A1W4XNW0"/>
<evidence type="ECO:0000313" key="2">
    <source>
        <dbReference type="Proteomes" id="UP000192223"/>
    </source>
</evidence>
<dbReference type="Proteomes" id="UP000192223">
    <property type="component" value="Unplaced"/>
</dbReference>
<accession>A0A1W4XNW0</accession>
<feature type="compositionally biased region" description="Basic residues" evidence="1">
    <location>
        <begin position="181"/>
        <end position="190"/>
    </location>
</feature>
<feature type="compositionally biased region" description="Basic and acidic residues" evidence="1">
    <location>
        <begin position="86"/>
        <end position="95"/>
    </location>
</feature>
<feature type="region of interest" description="Disordered" evidence="1">
    <location>
        <begin position="84"/>
        <end position="309"/>
    </location>
</feature>
<feature type="region of interest" description="Disordered" evidence="1">
    <location>
        <begin position="1"/>
        <end position="69"/>
    </location>
</feature>
<name>A0A1W4XNW0_AGRPL</name>
<evidence type="ECO:0000313" key="3">
    <source>
        <dbReference type="RefSeq" id="XP_018334457.1"/>
    </source>
</evidence>
<organism evidence="2 3">
    <name type="scientific">Agrilus planipennis</name>
    <name type="common">Emerald ash borer</name>
    <name type="synonym">Agrilus marcopoli</name>
    <dbReference type="NCBI Taxonomy" id="224129"/>
    <lineage>
        <taxon>Eukaryota</taxon>
        <taxon>Metazoa</taxon>
        <taxon>Ecdysozoa</taxon>
        <taxon>Arthropoda</taxon>
        <taxon>Hexapoda</taxon>
        <taxon>Insecta</taxon>
        <taxon>Pterygota</taxon>
        <taxon>Neoptera</taxon>
        <taxon>Endopterygota</taxon>
        <taxon>Coleoptera</taxon>
        <taxon>Polyphaga</taxon>
        <taxon>Elateriformia</taxon>
        <taxon>Buprestoidea</taxon>
        <taxon>Buprestidae</taxon>
        <taxon>Agrilinae</taxon>
        <taxon>Agrilus</taxon>
    </lineage>
</organism>